<protein>
    <recommendedName>
        <fullName evidence="4">DUF177 domain-containing protein</fullName>
    </recommendedName>
</protein>
<proteinExistence type="predicted"/>
<evidence type="ECO:0000313" key="3">
    <source>
        <dbReference type="Proteomes" id="UP000220251"/>
    </source>
</evidence>
<dbReference type="AlphaFoldDB" id="A0A0H5DNP4"/>
<sequence>MEDEFKIHVDRLRHGEMEKIRETVDPGFLEQNDEELAFNAPISFHGEAYLAEQDLVVHLDIETKAKLPCSICNELTEAPLILKGLYHIVPMHEIKTGVYNLKEFLRETIVLEAPHFVECHGGSCPKRKELKRYLKSPGSTKKEEEDGTYHPFSEL</sequence>
<gene>
    <name evidence="2" type="ORF">ELAC_0532</name>
</gene>
<evidence type="ECO:0000313" key="2">
    <source>
        <dbReference type="EMBL" id="CRX37887.1"/>
    </source>
</evidence>
<dbReference type="RefSeq" id="WP_098037749.1">
    <property type="nucleotide sequence ID" value="NZ_CWGJ01000008.1"/>
</dbReference>
<dbReference type="OrthoDB" id="18926at2"/>
<dbReference type="EMBL" id="CWGJ01000008">
    <property type="protein sequence ID" value="CRX37887.1"/>
    <property type="molecule type" value="Genomic_DNA"/>
</dbReference>
<organism evidence="2 3">
    <name type="scientific">Estrella lausannensis</name>
    <dbReference type="NCBI Taxonomy" id="483423"/>
    <lineage>
        <taxon>Bacteria</taxon>
        <taxon>Pseudomonadati</taxon>
        <taxon>Chlamydiota</taxon>
        <taxon>Chlamydiia</taxon>
        <taxon>Parachlamydiales</taxon>
        <taxon>Candidatus Criblamydiaceae</taxon>
        <taxon>Estrella</taxon>
    </lineage>
</organism>
<evidence type="ECO:0008006" key="4">
    <source>
        <dbReference type="Google" id="ProtNLM"/>
    </source>
</evidence>
<accession>A0A0H5DNP4</accession>
<dbReference type="Proteomes" id="UP000220251">
    <property type="component" value="Unassembled WGS sequence"/>
</dbReference>
<name>A0A0H5DNP4_9BACT</name>
<evidence type="ECO:0000256" key="1">
    <source>
        <dbReference type="SAM" id="MobiDB-lite"/>
    </source>
</evidence>
<keyword evidence="3" id="KW-1185">Reference proteome</keyword>
<reference evidence="3" key="1">
    <citation type="submission" date="2015-06" db="EMBL/GenBank/DDBJ databases">
        <authorList>
            <person name="Bertelli C."/>
        </authorList>
    </citation>
    <scope>NUCLEOTIDE SEQUENCE [LARGE SCALE GENOMIC DNA]</scope>
    <source>
        <strain evidence="3">CRIB-30</strain>
    </source>
</reference>
<feature type="region of interest" description="Disordered" evidence="1">
    <location>
        <begin position="135"/>
        <end position="155"/>
    </location>
</feature>